<keyword evidence="2" id="KW-1185">Reference proteome</keyword>
<proteinExistence type="predicted"/>
<protein>
    <recommendedName>
        <fullName evidence="3">PAS domain-containing protein</fullName>
    </recommendedName>
</protein>
<organism evidence="1 2">
    <name type="scientific">Bradyrhizobium jicamae</name>
    <dbReference type="NCBI Taxonomy" id="280332"/>
    <lineage>
        <taxon>Bacteria</taxon>
        <taxon>Pseudomonadati</taxon>
        <taxon>Pseudomonadota</taxon>
        <taxon>Alphaproteobacteria</taxon>
        <taxon>Hyphomicrobiales</taxon>
        <taxon>Nitrobacteraceae</taxon>
        <taxon>Bradyrhizobium</taxon>
    </lineage>
</organism>
<reference evidence="2" key="1">
    <citation type="journal article" date="2021" name="ISME J.">
        <title>Evolutionary origin and ecological implication of a unique nif island in free-living Bradyrhizobium lineages.</title>
        <authorList>
            <person name="Tao J."/>
        </authorList>
    </citation>
    <scope>NUCLEOTIDE SEQUENCE [LARGE SCALE GENOMIC DNA]</scope>
    <source>
        <strain evidence="2">SZCCT0434</strain>
    </source>
</reference>
<gene>
    <name evidence="1" type="ORF">JQ615_37265</name>
</gene>
<accession>A0ABS5FWD6</accession>
<comment type="caution">
    <text evidence="1">The sequence shown here is derived from an EMBL/GenBank/DDBJ whole genome shotgun (WGS) entry which is preliminary data.</text>
</comment>
<name>A0ABS5FWD6_9BRAD</name>
<evidence type="ECO:0008006" key="3">
    <source>
        <dbReference type="Google" id="ProtNLM"/>
    </source>
</evidence>
<evidence type="ECO:0000313" key="2">
    <source>
        <dbReference type="Proteomes" id="UP001315278"/>
    </source>
</evidence>
<dbReference type="RefSeq" id="WP_212495191.1">
    <property type="nucleotide sequence ID" value="NZ_JAFCJH010000068.1"/>
</dbReference>
<dbReference type="Proteomes" id="UP001315278">
    <property type="component" value="Unassembled WGS sequence"/>
</dbReference>
<evidence type="ECO:0000313" key="1">
    <source>
        <dbReference type="EMBL" id="MBR0801025.1"/>
    </source>
</evidence>
<dbReference type="EMBL" id="JAFCJH010000068">
    <property type="protein sequence ID" value="MBR0801025.1"/>
    <property type="molecule type" value="Genomic_DNA"/>
</dbReference>
<sequence>MQFESAYPSVVKSITQRVLLNAWLRALRTPDALPCLGDFHTDGSADECADMMGFEVVGRGDAARFLITQEGARLTTAYGNEHVDPALRTNRYLDDAIGTERYARVLPSYRACLASKRPTYTVSTVQDADGKDVAYERLLLPFGAGDAVMQIVGSYKAISIEGGFRLDNLMGVMPKAVPVVIVSAVIDRALEPSRRPAAQDSVELI</sequence>